<accession>A0A7W6ESH8</accession>
<dbReference type="GO" id="GO:0042545">
    <property type="term" value="P:cell wall modification"/>
    <property type="evidence" value="ECO:0007669"/>
    <property type="project" value="UniProtKB-UniRule"/>
</dbReference>
<keyword evidence="4 6" id="KW-0063">Aspartyl esterase</keyword>
<dbReference type="InterPro" id="IPR002168">
    <property type="entry name" value="Lipase_GDXG_HIS_AS"/>
</dbReference>
<dbReference type="PANTHER" id="PTHR31321">
    <property type="entry name" value="ACYL-COA THIOESTER HYDROLASE YBHC-RELATED"/>
    <property type="match status" value="1"/>
</dbReference>
<keyword evidence="10" id="KW-1185">Reference proteome</keyword>
<comment type="similarity">
    <text evidence="2">Belongs to the 'GDXG' lipolytic enzyme family.</text>
</comment>
<comment type="pathway">
    <text evidence="6">Glycan metabolism; pectin degradation; 2-dehydro-3-deoxy-D-gluconate from pectin: step 1/5.</text>
</comment>
<dbReference type="PANTHER" id="PTHR31321:SF57">
    <property type="entry name" value="PECTINESTERASE 53-RELATED"/>
    <property type="match status" value="1"/>
</dbReference>
<feature type="domain" description="Pectinesterase catalytic" evidence="7">
    <location>
        <begin position="26"/>
        <end position="313"/>
    </location>
</feature>
<feature type="domain" description="BD-FAE-like" evidence="8">
    <location>
        <begin position="381"/>
        <end position="575"/>
    </location>
</feature>
<dbReference type="FunFam" id="2.160.20.10:FF:000052">
    <property type="entry name" value="Pectinesterase"/>
    <property type="match status" value="1"/>
</dbReference>
<dbReference type="Gene3D" id="3.40.50.1820">
    <property type="entry name" value="alpha/beta hydrolase"/>
    <property type="match status" value="1"/>
</dbReference>
<dbReference type="EMBL" id="JACIBY010000011">
    <property type="protein sequence ID" value="MBB3840526.1"/>
    <property type="molecule type" value="Genomic_DNA"/>
</dbReference>
<evidence type="ECO:0000256" key="6">
    <source>
        <dbReference type="RuleBase" id="RU000589"/>
    </source>
</evidence>
<feature type="signal peptide" evidence="6">
    <location>
        <begin position="1"/>
        <end position="17"/>
    </location>
</feature>
<dbReference type="InterPro" id="IPR018040">
    <property type="entry name" value="Pectinesterase_Tyr_AS"/>
</dbReference>
<gene>
    <name evidence="9" type="ORF">FHS57_004546</name>
</gene>
<dbReference type="PROSITE" id="PS00503">
    <property type="entry name" value="PECTINESTERASE_2"/>
    <property type="match status" value="1"/>
</dbReference>
<dbReference type="InterPro" id="IPR012334">
    <property type="entry name" value="Pectin_lyas_fold"/>
</dbReference>
<evidence type="ECO:0000256" key="4">
    <source>
        <dbReference type="ARBA" id="ARBA00023085"/>
    </source>
</evidence>
<dbReference type="SUPFAM" id="SSF51126">
    <property type="entry name" value="Pectin lyase-like"/>
    <property type="match status" value="1"/>
</dbReference>
<dbReference type="RefSeq" id="WP_183977547.1">
    <property type="nucleotide sequence ID" value="NZ_JACIBY010000011.1"/>
</dbReference>
<dbReference type="EC" id="3.1.1.11" evidence="6"/>
<keyword evidence="6" id="KW-0732">Signal</keyword>
<reference evidence="9 10" key="1">
    <citation type="submission" date="2020-08" db="EMBL/GenBank/DDBJ databases">
        <title>Genomic Encyclopedia of Type Strains, Phase IV (KMG-IV): sequencing the most valuable type-strain genomes for metagenomic binning, comparative biology and taxonomic classification.</title>
        <authorList>
            <person name="Goeker M."/>
        </authorList>
    </citation>
    <scope>NUCLEOTIDE SEQUENCE [LARGE SCALE GENOMIC DNA]</scope>
    <source>
        <strain evidence="9 10">DSM 17976</strain>
    </source>
</reference>
<dbReference type="Pfam" id="PF20434">
    <property type="entry name" value="BD-FAE"/>
    <property type="match status" value="1"/>
</dbReference>
<dbReference type="PROSITE" id="PS00800">
    <property type="entry name" value="PECTINESTERASE_1"/>
    <property type="match status" value="1"/>
</dbReference>
<dbReference type="GO" id="GO:0009279">
    <property type="term" value="C:cell outer membrane"/>
    <property type="evidence" value="ECO:0007669"/>
    <property type="project" value="TreeGrafter"/>
</dbReference>
<feature type="chain" id="PRO_5031597817" description="Pectinesterase" evidence="6">
    <location>
        <begin position="18"/>
        <end position="633"/>
    </location>
</feature>
<evidence type="ECO:0000256" key="3">
    <source>
        <dbReference type="ARBA" id="ARBA00022801"/>
    </source>
</evidence>
<proteinExistence type="inferred from homology"/>
<comment type="similarity">
    <text evidence="1">Belongs to the pectinesterase family.</text>
</comment>
<protein>
    <recommendedName>
        <fullName evidence="6">Pectinesterase</fullName>
        <ecNumber evidence="6">3.1.1.11</ecNumber>
    </recommendedName>
</protein>
<comment type="caution">
    <text evidence="9">The sequence shown here is derived from an EMBL/GenBank/DDBJ whole genome shotgun (WGS) entry which is preliminary data.</text>
</comment>
<dbReference type="GO" id="GO:0030599">
    <property type="term" value="F:pectinesterase activity"/>
    <property type="evidence" value="ECO:0007669"/>
    <property type="project" value="UniProtKB-UniRule"/>
</dbReference>
<dbReference type="SUPFAM" id="SSF53474">
    <property type="entry name" value="alpha/beta-Hydrolases"/>
    <property type="match status" value="1"/>
</dbReference>
<dbReference type="GO" id="GO:0045490">
    <property type="term" value="P:pectin catabolic process"/>
    <property type="evidence" value="ECO:0007669"/>
    <property type="project" value="UniProtKB-UniRule"/>
</dbReference>
<dbReference type="InterPro" id="IPR049492">
    <property type="entry name" value="BD-FAE-like_dom"/>
</dbReference>
<comment type="catalytic activity">
    <reaction evidence="6">
        <text>[(1-&gt;4)-alpha-D-galacturonosyl methyl ester](n) + n H2O = [(1-&gt;4)-alpha-D-galacturonosyl](n) + n methanol + n H(+)</text>
        <dbReference type="Rhea" id="RHEA:22380"/>
        <dbReference type="Rhea" id="RHEA-COMP:14570"/>
        <dbReference type="Rhea" id="RHEA-COMP:14573"/>
        <dbReference type="ChEBI" id="CHEBI:15377"/>
        <dbReference type="ChEBI" id="CHEBI:15378"/>
        <dbReference type="ChEBI" id="CHEBI:17790"/>
        <dbReference type="ChEBI" id="CHEBI:140522"/>
        <dbReference type="ChEBI" id="CHEBI:140523"/>
        <dbReference type="EC" id="3.1.1.11"/>
    </reaction>
</comment>
<evidence type="ECO:0000313" key="10">
    <source>
        <dbReference type="Proteomes" id="UP000541352"/>
    </source>
</evidence>
<dbReference type="PROSITE" id="PS01173">
    <property type="entry name" value="LIPASE_GDXG_HIS"/>
    <property type="match status" value="1"/>
</dbReference>
<dbReference type="Pfam" id="PF01095">
    <property type="entry name" value="Pectinesterase"/>
    <property type="match status" value="1"/>
</dbReference>
<dbReference type="Gene3D" id="2.160.20.10">
    <property type="entry name" value="Single-stranded right-handed beta-helix, Pectin lyase-like"/>
    <property type="match status" value="1"/>
</dbReference>
<keyword evidence="3 6" id="KW-0378">Hydrolase</keyword>
<dbReference type="AlphaFoldDB" id="A0A7W6ESH8"/>
<evidence type="ECO:0000313" key="9">
    <source>
        <dbReference type="EMBL" id="MBB3840526.1"/>
    </source>
</evidence>
<evidence type="ECO:0000259" key="7">
    <source>
        <dbReference type="Pfam" id="PF01095"/>
    </source>
</evidence>
<evidence type="ECO:0000256" key="2">
    <source>
        <dbReference type="ARBA" id="ARBA00010515"/>
    </source>
</evidence>
<evidence type="ECO:0000256" key="1">
    <source>
        <dbReference type="ARBA" id="ARBA00008891"/>
    </source>
</evidence>
<dbReference type="UniPathway" id="UPA00545">
    <property type="reaction ID" value="UER00823"/>
</dbReference>
<evidence type="ECO:0000256" key="5">
    <source>
        <dbReference type="PROSITE-ProRule" id="PRU10040"/>
    </source>
</evidence>
<name>A0A7W6ESH8_9BACT</name>
<dbReference type="InterPro" id="IPR029058">
    <property type="entry name" value="AB_hydrolase_fold"/>
</dbReference>
<organism evidence="9 10">
    <name type="scientific">Runella defluvii</name>
    <dbReference type="NCBI Taxonomy" id="370973"/>
    <lineage>
        <taxon>Bacteria</taxon>
        <taxon>Pseudomonadati</taxon>
        <taxon>Bacteroidota</taxon>
        <taxon>Cytophagia</taxon>
        <taxon>Cytophagales</taxon>
        <taxon>Spirosomataceae</taxon>
        <taxon>Runella</taxon>
    </lineage>
</organism>
<evidence type="ECO:0000259" key="8">
    <source>
        <dbReference type="Pfam" id="PF20434"/>
    </source>
</evidence>
<dbReference type="InterPro" id="IPR000070">
    <property type="entry name" value="Pectinesterase_cat"/>
</dbReference>
<feature type="active site" evidence="5">
    <location>
        <position position="180"/>
    </location>
</feature>
<sequence length="633" mass="70133">MRNVLLLCLLLAGSVLAQTTPKNLLIVAQDGSGDFTTVQAAFNAIPLNNTKDVLIRIKKGVYKEKLTLDSTKNHVTIMGEDPEGTILTYDDFSGKINPQGVKLGTTTSTSTRIVANDFTAINITFANSAGPVGQAVAMLVDGDRARFINCRFLGCQDTLYPKREGTRQYYQNCYIEGTVDFIFGWATAYFQQCHIRSKLQGGYYTAASTPQGQAHGFVFNECTLDGESPEASVYLGRPWRDYAQTVFLNCTMSNVVKPEGWHNWDKVHAEKTAFYAEYGSKGAGAIASKRVAWSKQLTEIEAQKYTIWKVLAGKDNWNPQGPLLTFGLTNVPDTSFNVPKAFSQLQKQYPSASKVSFPLPISVAEERNVTYCSVGTRNLQLDVFYPKSKSKKPRPAVLVIHGGGWRSGDRTHHVPLAQKLAEQGFVAVTVEYRLSTEVLYPAAVHDLKAAVRWMRANAKKYQIDPNKIASLGFSAGGQLAALLGTTNDNPAFEGSQGEYMAFSSRVNAIVDLDGTLAFIHPESGEGDDSKGISAATYWFGYNKTQKPELWHEAGALNHVDKNTPPILFVNSSVDRMHAGRDDMRRKLDALHIYSEVHSFPDAPHTFVLFHPWFEPVLNHSVRFLNKVFETKIK</sequence>
<dbReference type="InterPro" id="IPR033131">
    <property type="entry name" value="Pectinesterase_Asp_AS"/>
</dbReference>
<dbReference type="InterPro" id="IPR011050">
    <property type="entry name" value="Pectin_lyase_fold/virulence"/>
</dbReference>
<dbReference type="Proteomes" id="UP000541352">
    <property type="component" value="Unassembled WGS sequence"/>
</dbReference>